<feature type="transmembrane region" description="Helical" evidence="6">
    <location>
        <begin position="371"/>
        <end position="389"/>
    </location>
</feature>
<comment type="subcellular location">
    <subcellularLocation>
        <location evidence="1">Cell membrane</location>
        <topology evidence="1">Multi-pass membrane protein</topology>
    </subcellularLocation>
</comment>
<dbReference type="InterPro" id="IPR011701">
    <property type="entry name" value="MFS"/>
</dbReference>
<dbReference type="Pfam" id="PF07690">
    <property type="entry name" value="MFS_1"/>
    <property type="match status" value="1"/>
</dbReference>
<evidence type="ECO:0000256" key="6">
    <source>
        <dbReference type="SAM" id="Phobius"/>
    </source>
</evidence>
<evidence type="ECO:0000256" key="5">
    <source>
        <dbReference type="ARBA" id="ARBA00023136"/>
    </source>
</evidence>
<feature type="transmembrane region" description="Helical" evidence="6">
    <location>
        <begin position="134"/>
        <end position="154"/>
    </location>
</feature>
<feature type="transmembrane region" description="Helical" evidence="6">
    <location>
        <begin position="12"/>
        <end position="31"/>
    </location>
</feature>
<dbReference type="PANTHER" id="PTHR43124:SF3">
    <property type="entry name" value="CHLORAMPHENICOL EFFLUX PUMP RV0191"/>
    <property type="match status" value="1"/>
</dbReference>
<accession>A0ABP9QFK7</accession>
<dbReference type="PANTHER" id="PTHR43124">
    <property type="entry name" value="PURINE EFFLUX PUMP PBUE"/>
    <property type="match status" value="1"/>
</dbReference>
<keyword evidence="9" id="KW-1185">Reference proteome</keyword>
<sequence>MQNEIPARQLIALIAALQCTYILDFMLVLPLGPDLAAALGFHANQVGWLTAAYTLASLAAGLVAVPLLDRFDRRHALLACLAGLVLAILASAAAQDLFTLLLARAAAGLCAAPTIATGMAILIDHTPPPQRGSAIARVMVGFSLATIGGIPFALELAARAGWQVAFLVVAVLAALVGVVASRLLPAQRAHLTQRAAGAPRPSPLALLKRPSVQLASLLQGLNQFAAFLVIPSFSAFYLLNLAFPREQLSLLYLAGGVTALFAMQLAGRATDKRGPWRPVSIASACFCVGLLPFLGIQALPITLCFVLFMAGNAARNICLAATLSQIPAPPERAGFMALMKMVQDLGVTLATGMAALLLGNADGPLTHTTELAALTMLGGVGVLGLLAHLQKKLQTA</sequence>
<evidence type="ECO:0000313" key="8">
    <source>
        <dbReference type="EMBL" id="GAA5161027.1"/>
    </source>
</evidence>
<feature type="transmembrane region" description="Helical" evidence="6">
    <location>
        <begin position="279"/>
        <end position="299"/>
    </location>
</feature>
<dbReference type="SUPFAM" id="SSF103473">
    <property type="entry name" value="MFS general substrate transporter"/>
    <property type="match status" value="1"/>
</dbReference>
<dbReference type="InterPro" id="IPR050189">
    <property type="entry name" value="MFS_Efflux_Transporters"/>
</dbReference>
<feature type="transmembrane region" description="Helical" evidence="6">
    <location>
        <begin position="75"/>
        <end position="94"/>
    </location>
</feature>
<evidence type="ECO:0000256" key="4">
    <source>
        <dbReference type="ARBA" id="ARBA00022989"/>
    </source>
</evidence>
<dbReference type="Proteomes" id="UP001500547">
    <property type="component" value="Unassembled WGS sequence"/>
</dbReference>
<reference evidence="9" key="1">
    <citation type="journal article" date="2019" name="Int. J. Syst. Evol. Microbiol.">
        <title>The Global Catalogue of Microorganisms (GCM) 10K type strain sequencing project: providing services to taxonomists for standard genome sequencing and annotation.</title>
        <authorList>
            <consortium name="The Broad Institute Genomics Platform"/>
            <consortium name="The Broad Institute Genome Sequencing Center for Infectious Disease"/>
            <person name="Wu L."/>
            <person name="Ma J."/>
        </authorList>
    </citation>
    <scope>NUCLEOTIDE SEQUENCE [LARGE SCALE GENOMIC DNA]</scope>
    <source>
        <strain evidence="9">JCM 18715</strain>
    </source>
</reference>
<evidence type="ECO:0000259" key="7">
    <source>
        <dbReference type="PROSITE" id="PS50850"/>
    </source>
</evidence>
<keyword evidence="3 6" id="KW-0812">Transmembrane</keyword>
<dbReference type="InterPro" id="IPR036259">
    <property type="entry name" value="MFS_trans_sf"/>
</dbReference>
<proteinExistence type="predicted"/>
<dbReference type="PROSITE" id="PS50850">
    <property type="entry name" value="MFS"/>
    <property type="match status" value="1"/>
</dbReference>
<feature type="domain" description="Major facilitator superfamily (MFS) profile" evidence="7">
    <location>
        <begin position="10"/>
        <end position="396"/>
    </location>
</feature>
<protein>
    <submittedName>
        <fullName evidence="8">MFS transporter</fullName>
    </submittedName>
</protein>
<keyword evidence="2" id="KW-1003">Cell membrane</keyword>
<gene>
    <name evidence="8" type="ORF">GCM10025770_09580</name>
</gene>
<comment type="caution">
    <text evidence="8">The sequence shown here is derived from an EMBL/GenBank/DDBJ whole genome shotgun (WGS) entry which is preliminary data.</text>
</comment>
<dbReference type="EMBL" id="BAABLD010000005">
    <property type="protein sequence ID" value="GAA5161027.1"/>
    <property type="molecule type" value="Genomic_DNA"/>
</dbReference>
<feature type="transmembrane region" description="Helical" evidence="6">
    <location>
        <begin position="100"/>
        <end position="122"/>
    </location>
</feature>
<keyword evidence="4 6" id="KW-1133">Transmembrane helix</keyword>
<keyword evidence="5 6" id="KW-0472">Membrane</keyword>
<feature type="transmembrane region" description="Helical" evidence="6">
    <location>
        <begin position="160"/>
        <end position="184"/>
    </location>
</feature>
<feature type="transmembrane region" description="Helical" evidence="6">
    <location>
        <begin position="224"/>
        <end position="243"/>
    </location>
</feature>
<name>A0ABP9QFK7_9RHOO</name>
<evidence type="ECO:0000256" key="1">
    <source>
        <dbReference type="ARBA" id="ARBA00004651"/>
    </source>
</evidence>
<feature type="transmembrane region" description="Helical" evidence="6">
    <location>
        <begin position="249"/>
        <end position="267"/>
    </location>
</feature>
<feature type="transmembrane region" description="Helical" evidence="6">
    <location>
        <begin position="51"/>
        <end position="68"/>
    </location>
</feature>
<dbReference type="Gene3D" id="1.20.1250.20">
    <property type="entry name" value="MFS general substrate transporter like domains"/>
    <property type="match status" value="1"/>
</dbReference>
<evidence type="ECO:0000256" key="3">
    <source>
        <dbReference type="ARBA" id="ARBA00022692"/>
    </source>
</evidence>
<evidence type="ECO:0000256" key="2">
    <source>
        <dbReference type="ARBA" id="ARBA00022475"/>
    </source>
</evidence>
<evidence type="ECO:0000313" key="9">
    <source>
        <dbReference type="Proteomes" id="UP001500547"/>
    </source>
</evidence>
<organism evidence="8 9">
    <name type="scientific">Viridibacterium curvum</name>
    <dbReference type="NCBI Taxonomy" id="1101404"/>
    <lineage>
        <taxon>Bacteria</taxon>
        <taxon>Pseudomonadati</taxon>
        <taxon>Pseudomonadota</taxon>
        <taxon>Betaproteobacteria</taxon>
        <taxon>Rhodocyclales</taxon>
        <taxon>Rhodocyclaceae</taxon>
        <taxon>Viridibacterium</taxon>
    </lineage>
</organism>
<dbReference type="RefSeq" id="WP_345531730.1">
    <property type="nucleotide sequence ID" value="NZ_BAABLD010000005.1"/>
</dbReference>
<dbReference type="InterPro" id="IPR020846">
    <property type="entry name" value="MFS_dom"/>
</dbReference>